<dbReference type="AlphaFoldDB" id="A0A7Y9E2Z3"/>
<dbReference type="RefSeq" id="WP_179661998.1">
    <property type="nucleotide sequence ID" value="NZ_JACCBG010000001.1"/>
</dbReference>
<dbReference type="EMBL" id="JACCBG010000001">
    <property type="protein sequence ID" value="NYD40062.1"/>
    <property type="molecule type" value="Genomic_DNA"/>
</dbReference>
<organism evidence="3 4">
    <name type="scientific">Nocardioides panaciterrulae</name>
    <dbReference type="NCBI Taxonomy" id="661492"/>
    <lineage>
        <taxon>Bacteria</taxon>
        <taxon>Bacillati</taxon>
        <taxon>Actinomycetota</taxon>
        <taxon>Actinomycetes</taxon>
        <taxon>Propionibacteriales</taxon>
        <taxon>Nocardioidaceae</taxon>
        <taxon>Nocardioides</taxon>
    </lineage>
</organism>
<dbReference type="Proteomes" id="UP000535511">
    <property type="component" value="Unassembled WGS sequence"/>
</dbReference>
<evidence type="ECO:0000256" key="2">
    <source>
        <dbReference type="SAM" id="SignalP"/>
    </source>
</evidence>
<evidence type="ECO:0008006" key="5">
    <source>
        <dbReference type="Google" id="ProtNLM"/>
    </source>
</evidence>
<sequence length="195" mass="20376">MMRLGIASVLLLLPFAACSSSTEEPEARPDTASSSSSSPAQEPADSPADDESEPSGPVEDVTAIANGLKGSLPDVLESIKLTEDNDANDLIGRPGQYDAAVFLALDSLGCSGPDYDELSIDCGIKLERWPSADDAAARAHDIQTKLQTYGLGAEWDYGAGRVLLRIAGDVPPSQATKIRDAFAKATNAKPVDLAT</sequence>
<gene>
    <name evidence="3" type="ORF">BJZ21_000145</name>
</gene>
<feature type="region of interest" description="Disordered" evidence="1">
    <location>
        <begin position="19"/>
        <end position="60"/>
    </location>
</feature>
<evidence type="ECO:0000313" key="4">
    <source>
        <dbReference type="Proteomes" id="UP000535511"/>
    </source>
</evidence>
<name>A0A7Y9E2Z3_9ACTN</name>
<evidence type="ECO:0000313" key="3">
    <source>
        <dbReference type="EMBL" id="NYD40062.1"/>
    </source>
</evidence>
<proteinExistence type="predicted"/>
<keyword evidence="4" id="KW-1185">Reference proteome</keyword>
<comment type="caution">
    <text evidence="3">The sequence shown here is derived from an EMBL/GenBank/DDBJ whole genome shotgun (WGS) entry which is preliminary data.</text>
</comment>
<feature type="chain" id="PRO_5031392211" description="SPOR domain-containing protein" evidence="2">
    <location>
        <begin position="20"/>
        <end position="195"/>
    </location>
</feature>
<feature type="compositionally biased region" description="Low complexity" evidence="1">
    <location>
        <begin position="30"/>
        <end position="46"/>
    </location>
</feature>
<keyword evidence="2" id="KW-0732">Signal</keyword>
<evidence type="ECO:0000256" key="1">
    <source>
        <dbReference type="SAM" id="MobiDB-lite"/>
    </source>
</evidence>
<reference evidence="3 4" key="1">
    <citation type="submission" date="2020-07" db="EMBL/GenBank/DDBJ databases">
        <title>Sequencing the genomes of 1000 actinobacteria strains.</title>
        <authorList>
            <person name="Klenk H.-P."/>
        </authorList>
    </citation>
    <scope>NUCLEOTIDE SEQUENCE [LARGE SCALE GENOMIC DNA]</scope>
    <source>
        <strain evidence="3 4">DSM 21350</strain>
    </source>
</reference>
<accession>A0A7Y9E2Z3</accession>
<protein>
    <recommendedName>
        <fullName evidence="5">SPOR domain-containing protein</fullName>
    </recommendedName>
</protein>
<feature type="signal peptide" evidence="2">
    <location>
        <begin position="1"/>
        <end position="19"/>
    </location>
</feature>